<dbReference type="EMBL" id="DUTP01000002">
    <property type="protein sequence ID" value="HHX99265.1"/>
    <property type="molecule type" value="Genomic_DNA"/>
</dbReference>
<sequence length="127" mass="14649">MEIKDYGNSLISSDLKRLKKLRSLEKDLETYFIAHKNTFLENGLLSCKIADGKTPDGLIYWVCKERIVVTNPKTGASDGCRLWFLIIFESPIKAHYVKTLLYSAKEEKKFPKDKCYQNIKKALESIL</sequence>
<proteinExistence type="predicted"/>
<accession>A0A832QDL9</accession>
<dbReference type="AlphaFoldDB" id="A0A832QDL9"/>
<comment type="caution">
    <text evidence="1">The sequence shown here is derived from an EMBL/GenBank/DDBJ whole genome shotgun (WGS) entry which is preliminary data.</text>
</comment>
<protein>
    <submittedName>
        <fullName evidence="1">Uncharacterized protein</fullName>
    </submittedName>
</protein>
<evidence type="ECO:0000313" key="2">
    <source>
        <dbReference type="Proteomes" id="UP000576550"/>
    </source>
</evidence>
<dbReference type="Proteomes" id="UP000576550">
    <property type="component" value="Unassembled WGS sequence"/>
</dbReference>
<evidence type="ECO:0000313" key="1">
    <source>
        <dbReference type="EMBL" id="HHX99265.1"/>
    </source>
</evidence>
<name>A0A832QDL9_9BACT</name>
<reference evidence="1 2" key="1">
    <citation type="journal article" date="2020" name="Biotechnol. Biofuels">
        <title>New insights from the biogas microbiome by comprehensive genome-resolved metagenomics of nearly 1600 species originating from multiple anaerobic digesters.</title>
        <authorList>
            <person name="Campanaro S."/>
            <person name="Treu L."/>
            <person name="Rodriguez-R L.M."/>
            <person name="Kovalovszki A."/>
            <person name="Ziels R.M."/>
            <person name="Maus I."/>
            <person name="Zhu X."/>
            <person name="Kougias P.G."/>
            <person name="Basile A."/>
            <person name="Luo G."/>
            <person name="Schluter A."/>
            <person name="Konstantinidis K.T."/>
            <person name="Angelidaki I."/>
        </authorList>
    </citation>
    <scope>NUCLEOTIDE SEQUENCE [LARGE SCALE GENOMIC DNA]</scope>
    <source>
        <strain evidence="1">AS05jafATM_89</strain>
    </source>
</reference>
<gene>
    <name evidence="1" type="ORF">GX533_01085</name>
</gene>
<organism evidence="1 2">
    <name type="scientific">Candidatus Dojkabacteria bacterium</name>
    <dbReference type="NCBI Taxonomy" id="2099670"/>
    <lineage>
        <taxon>Bacteria</taxon>
        <taxon>Candidatus Dojkabacteria</taxon>
    </lineage>
</organism>